<feature type="compositionally biased region" description="Basic and acidic residues" evidence="5">
    <location>
        <begin position="19"/>
        <end position="32"/>
    </location>
</feature>
<dbReference type="GO" id="GO:0006351">
    <property type="term" value="P:DNA-templated transcription"/>
    <property type="evidence" value="ECO:0007669"/>
    <property type="project" value="InterPro"/>
</dbReference>
<feature type="compositionally biased region" description="Low complexity" evidence="5">
    <location>
        <begin position="100"/>
        <end position="120"/>
    </location>
</feature>
<feature type="region of interest" description="Disordered" evidence="5">
    <location>
        <begin position="680"/>
        <end position="712"/>
    </location>
</feature>
<feature type="compositionally biased region" description="Polar residues" evidence="5">
    <location>
        <begin position="274"/>
        <end position="303"/>
    </location>
</feature>
<feature type="region of interest" description="Disordered" evidence="5">
    <location>
        <begin position="1"/>
        <end position="32"/>
    </location>
</feature>
<feature type="compositionally biased region" description="Acidic residues" evidence="5">
    <location>
        <begin position="702"/>
        <end position="712"/>
    </location>
</feature>
<reference evidence="7 8" key="1">
    <citation type="submission" date="2024-01" db="EMBL/GenBank/DDBJ databases">
        <title>Comparative genomics of Cryptococcus and Kwoniella reveals pathogenesis evolution and contrasting modes of karyotype evolution via chromosome fusion or intercentromeric recombination.</title>
        <authorList>
            <person name="Coelho M.A."/>
            <person name="David-Palma M."/>
            <person name="Shea T."/>
            <person name="Bowers K."/>
            <person name="McGinley-Smith S."/>
            <person name="Mohammad A.W."/>
            <person name="Gnirke A."/>
            <person name="Yurkov A.M."/>
            <person name="Nowrousian M."/>
            <person name="Sun S."/>
            <person name="Cuomo C.A."/>
            <person name="Heitman J."/>
        </authorList>
    </citation>
    <scope>NUCLEOTIDE SEQUENCE [LARGE SCALE GENOMIC DNA]</scope>
    <source>
        <strain evidence="7 8">CBS 6074</strain>
    </source>
</reference>
<feature type="compositionally biased region" description="Low complexity" evidence="5">
    <location>
        <begin position="240"/>
        <end position="264"/>
    </location>
</feature>
<dbReference type="InterPro" id="IPR007219">
    <property type="entry name" value="XnlR_reg_dom"/>
</dbReference>
<keyword evidence="8" id="KW-1185">Reference proteome</keyword>
<evidence type="ECO:0000313" key="8">
    <source>
        <dbReference type="Proteomes" id="UP001355207"/>
    </source>
</evidence>
<dbReference type="AlphaFoldDB" id="A0AAX4JVV2"/>
<accession>A0AAX4JVV2</accession>
<dbReference type="SMART" id="SM00906">
    <property type="entry name" value="Fungal_trans"/>
    <property type="match status" value="1"/>
</dbReference>
<dbReference type="InterPro" id="IPR051127">
    <property type="entry name" value="Fungal_SecMet_Regulators"/>
</dbReference>
<dbReference type="Gene3D" id="4.10.240.10">
    <property type="entry name" value="Zn(2)-C6 fungal-type DNA-binding domain"/>
    <property type="match status" value="1"/>
</dbReference>
<evidence type="ECO:0000256" key="3">
    <source>
        <dbReference type="ARBA" id="ARBA00023163"/>
    </source>
</evidence>
<dbReference type="GO" id="GO:0000981">
    <property type="term" value="F:DNA-binding transcription factor activity, RNA polymerase II-specific"/>
    <property type="evidence" value="ECO:0007669"/>
    <property type="project" value="InterPro"/>
</dbReference>
<proteinExistence type="predicted"/>
<feature type="domain" description="Xylanolytic transcriptional activator regulatory" evidence="6">
    <location>
        <begin position="488"/>
        <end position="563"/>
    </location>
</feature>
<dbReference type="EMBL" id="CP144102">
    <property type="protein sequence ID" value="WWC89566.1"/>
    <property type="molecule type" value="Genomic_DNA"/>
</dbReference>
<feature type="compositionally biased region" description="Low complexity" evidence="5">
    <location>
        <begin position="165"/>
        <end position="178"/>
    </location>
</feature>
<keyword evidence="2" id="KW-0238">DNA-binding</keyword>
<sequence length="947" mass="107240">MPPDRASSSSQSQGSPSKTSEDHLAKRASFEEKGKVKSKPVIHWAARFTDLWLDDQCDRFIPCGLCVKLGKQCVQPTRRRRTKEYVDELENRLSELQQIHSDQHQQQASTSTTTATFGISRSRRNSSIPPPEMIRGGSVYDRNTLIGRESNERERDRNHDSTSFIISPSSTMNTSSISENLDTSIPLADEGNSNPYDIDPSALPSSSHHQHHQDGFTSIAQQASQSLAGPSYTSPTATNSTSRSHSHMQSSISSAFPKNNNNNNTAPSPYFNMNPHTIPSSSVRPNLNQNPSTSEVLERQPSSARGYEWNERHSHLTDRGNDGYASLSIKPDGQGYLGFASGSTLLRILQICAGSIPLTAIDTESQNQIEYPKPENWKPTTMDIDNCLNAYFELYHPQYPLFHEPTFRAQWNELIPQPKPKEWDLLCNLVLSLGAFCSYKPMYMVDYFMESAISLITADFLESGSLTLVQAYCLLHKISQQRNKPNSSSVYLGIAMRLAIGLGLHRELPFWNITPFEREIRRRLWCAMVAFDAGACITYGRPVLQPSYPAESDVRMVHNVHDKSFTPAATHAPIEVAEPTVYSTIIWASHFHMNTNHIYQKIMSMPAPTSYECLKLDYELDEWSKLIPDYFQPANTNSTKEHWLRFGSYKMLWRFYNLKILLHRRMFLDRALRGLPLWSESQPPSTSTNSSNTNIRRGRGDGDEDINEDDTDEMNCCKRCQNSASETINSIEEFFKIRLGSENRLEAWYGLHFLFQASFIPLIALHTDKFSSRRFKWEEQVNQARSILIQLKKTDPLAERCLKIVNLLSPQPNSNPSSNESNNHPSASAFSSISHLQQNQNPNNSLPLHHNDDTHHHHQQQHQHQDPFSTSTSTEHSNNNWLDDLFQNNPNISNNFSNDFLQGQTLTNDWAQNLMPFADLGTLSSIWPSSNSFGGNNNNNNNNGGFG</sequence>
<feature type="region of interest" description="Disordered" evidence="5">
    <location>
        <begin position="811"/>
        <end position="886"/>
    </location>
</feature>
<evidence type="ECO:0000256" key="2">
    <source>
        <dbReference type="ARBA" id="ARBA00023125"/>
    </source>
</evidence>
<evidence type="ECO:0000256" key="4">
    <source>
        <dbReference type="ARBA" id="ARBA00023242"/>
    </source>
</evidence>
<dbReference type="GO" id="GO:0008270">
    <property type="term" value="F:zinc ion binding"/>
    <property type="evidence" value="ECO:0007669"/>
    <property type="project" value="InterPro"/>
</dbReference>
<evidence type="ECO:0000259" key="6">
    <source>
        <dbReference type="SMART" id="SM00906"/>
    </source>
</evidence>
<organism evidence="7 8">
    <name type="scientific">Kwoniella dendrophila CBS 6074</name>
    <dbReference type="NCBI Taxonomy" id="1295534"/>
    <lineage>
        <taxon>Eukaryota</taxon>
        <taxon>Fungi</taxon>
        <taxon>Dikarya</taxon>
        <taxon>Basidiomycota</taxon>
        <taxon>Agaricomycotina</taxon>
        <taxon>Tremellomycetes</taxon>
        <taxon>Tremellales</taxon>
        <taxon>Cryptococcaceae</taxon>
        <taxon>Kwoniella</taxon>
    </lineage>
</organism>
<feature type="region of interest" description="Disordered" evidence="5">
    <location>
        <begin position="100"/>
        <end position="310"/>
    </location>
</feature>
<feature type="compositionally biased region" description="Basic and acidic residues" evidence="5">
    <location>
        <begin position="149"/>
        <end position="160"/>
    </location>
</feature>
<dbReference type="GO" id="GO:0000978">
    <property type="term" value="F:RNA polymerase II cis-regulatory region sequence-specific DNA binding"/>
    <property type="evidence" value="ECO:0007669"/>
    <property type="project" value="TreeGrafter"/>
</dbReference>
<dbReference type="InterPro" id="IPR036864">
    <property type="entry name" value="Zn2-C6_fun-type_DNA-bd_sf"/>
</dbReference>
<feature type="compositionally biased region" description="Low complexity" evidence="5">
    <location>
        <begin position="7"/>
        <end position="18"/>
    </location>
</feature>
<dbReference type="Pfam" id="PF04082">
    <property type="entry name" value="Fungal_trans"/>
    <property type="match status" value="1"/>
</dbReference>
<dbReference type="GO" id="GO:0005634">
    <property type="term" value="C:nucleus"/>
    <property type="evidence" value="ECO:0007669"/>
    <property type="project" value="TreeGrafter"/>
</dbReference>
<evidence type="ECO:0000313" key="7">
    <source>
        <dbReference type="EMBL" id="WWC89566.1"/>
    </source>
</evidence>
<feature type="compositionally biased region" description="Polar residues" evidence="5">
    <location>
        <begin position="215"/>
        <end position="239"/>
    </location>
</feature>
<name>A0AAX4JVV2_9TREE</name>
<keyword evidence="1" id="KW-0805">Transcription regulation</keyword>
<dbReference type="PANTHER" id="PTHR47424:SF3">
    <property type="entry name" value="REGULATORY PROTEIN GAL4"/>
    <property type="match status" value="1"/>
</dbReference>
<dbReference type="GeneID" id="91095160"/>
<keyword evidence="3" id="KW-0804">Transcription</keyword>
<dbReference type="GO" id="GO:0000435">
    <property type="term" value="P:positive regulation of transcription from RNA polymerase II promoter by galactose"/>
    <property type="evidence" value="ECO:0007669"/>
    <property type="project" value="TreeGrafter"/>
</dbReference>
<dbReference type="RefSeq" id="XP_066076329.1">
    <property type="nucleotide sequence ID" value="XM_066220232.1"/>
</dbReference>
<evidence type="ECO:0000256" key="5">
    <source>
        <dbReference type="SAM" id="MobiDB-lite"/>
    </source>
</evidence>
<feature type="compositionally biased region" description="Low complexity" evidence="5">
    <location>
        <begin position="811"/>
        <end position="848"/>
    </location>
</feature>
<dbReference type="PANTHER" id="PTHR47424">
    <property type="entry name" value="REGULATORY PROTEIN GAL4"/>
    <property type="match status" value="1"/>
</dbReference>
<protein>
    <recommendedName>
        <fullName evidence="6">Xylanolytic transcriptional activator regulatory domain-containing protein</fullName>
    </recommendedName>
</protein>
<gene>
    <name evidence="7" type="ORF">L201_004490</name>
</gene>
<keyword evidence="4" id="KW-0539">Nucleus</keyword>
<evidence type="ECO:0000256" key="1">
    <source>
        <dbReference type="ARBA" id="ARBA00023015"/>
    </source>
</evidence>
<dbReference type="CDD" id="cd12148">
    <property type="entry name" value="fungal_TF_MHR"/>
    <property type="match status" value="1"/>
</dbReference>
<feature type="compositionally biased region" description="Low complexity" evidence="5">
    <location>
        <begin position="685"/>
        <end position="695"/>
    </location>
</feature>
<dbReference type="Proteomes" id="UP001355207">
    <property type="component" value="Chromosome 5"/>
</dbReference>